<sequence length="312" mass="32160">MPATLSFDIGGTKIAYGWVDDAVPTEVFGEGRLPSQPPGSTVAEQLHVALELALADADTAPTRIAIGAPGIVLAPQGDIVSAGPTVPGWAGTDLRAIVAKHSDAPVACHNDVRMWAWGEHHLGAGQQLSGRVLYLALGTGVGGAIVDDGEIIGGPTGSAGEFSELVTADFRGYADRAENIAAGPSLARYYAVLSREPDSHQIPWTSPAACPVDLPEVIHRYRDGDELARNIIDGNLYGLGRTLGGLVSAFDISGIVLGGGVCGIGTLITDPLRRGIKDAALAPNRDIPVLDSALSGNAQLIAGASYAREHAL</sequence>
<gene>
    <name evidence="2" type="ORF">UL81_01735</name>
</gene>
<dbReference type="PATRIC" id="fig|161896.4.peg.340"/>
<dbReference type="GO" id="GO:0004340">
    <property type="term" value="F:glucokinase activity"/>
    <property type="evidence" value="ECO:0007669"/>
    <property type="project" value="UniProtKB-EC"/>
</dbReference>
<evidence type="ECO:0000313" key="3">
    <source>
        <dbReference type="Proteomes" id="UP000033566"/>
    </source>
</evidence>
<keyword evidence="2" id="KW-0418">Kinase</keyword>
<dbReference type="KEGG" id="ccj:UL81_01735"/>
<dbReference type="Pfam" id="PF00480">
    <property type="entry name" value="ROK"/>
    <property type="match status" value="1"/>
</dbReference>
<protein>
    <submittedName>
        <fullName evidence="2">Transcriptional regulator/sugar kinase</fullName>
        <ecNumber evidence="2">2.7.1.2</ecNumber>
    </submittedName>
</protein>
<dbReference type="Gene3D" id="3.30.420.40">
    <property type="match status" value="2"/>
</dbReference>
<dbReference type="InterPro" id="IPR000600">
    <property type="entry name" value="ROK"/>
</dbReference>
<dbReference type="EMBL" id="CP011311">
    <property type="protein sequence ID" value="AKE38328.1"/>
    <property type="molecule type" value="Genomic_DNA"/>
</dbReference>
<keyword evidence="3" id="KW-1185">Reference proteome</keyword>
<dbReference type="PANTHER" id="PTHR18964:SF149">
    <property type="entry name" value="BIFUNCTIONAL UDP-N-ACETYLGLUCOSAMINE 2-EPIMERASE_N-ACETYLMANNOSAMINE KINASE"/>
    <property type="match status" value="1"/>
</dbReference>
<dbReference type="Proteomes" id="UP000033566">
    <property type="component" value="Chromosome"/>
</dbReference>
<name>A0A0F6QWX1_9CORY</name>
<reference evidence="2 3" key="1">
    <citation type="journal article" date="2015" name="Genome Announc.">
        <title>Complete Genome Sequence of Corynebacterium camporealensis DSM 44610, Isolated from the Milk of a Manchega Sheep with Subclinical Mastitis.</title>
        <authorList>
            <person name="Ruckert C."/>
            <person name="Albersmeier A."/>
            <person name="Winkler A."/>
            <person name="Tauch A."/>
        </authorList>
    </citation>
    <scope>NUCLEOTIDE SEQUENCE [LARGE SCALE GENOMIC DNA]</scope>
    <source>
        <strain evidence="2 3">DSM 44610</strain>
    </source>
</reference>
<proteinExistence type="inferred from homology"/>
<dbReference type="PANTHER" id="PTHR18964">
    <property type="entry name" value="ROK (REPRESSOR, ORF, KINASE) FAMILY"/>
    <property type="match status" value="1"/>
</dbReference>
<dbReference type="RefSeq" id="WP_035106519.1">
    <property type="nucleotide sequence ID" value="NZ_CP011311.1"/>
</dbReference>
<dbReference type="OrthoDB" id="8772678at2"/>
<dbReference type="SUPFAM" id="SSF53067">
    <property type="entry name" value="Actin-like ATPase domain"/>
    <property type="match status" value="1"/>
</dbReference>
<evidence type="ECO:0000256" key="1">
    <source>
        <dbReference type="ARBA" id="ARBA00006479"/>
    </source>
</evidence>
<keyword evidence="2" id="KW-0808">Transferase</keyword>
<dbReference type="STRING" id="161896.UL81_01735"/>
<evidence type="ECO:0000313" key="2">
    <source>
        <dbReference type="EMBL" id="AKE38328.1"/>
    </source>
</evidence>
<organism evidence="2 3">
    <name type="scientific">Corynebacterium camporealensis</name>
    <dbReference type="NCBI Taxonomy" id="161896"/>
    <lineage>
        <taxon>Bacteria</taxon>
        <taxon>Bacillati</taxon>
        <taxon>Actinomycetota</taxon>
        <taxon>Actinomycetes</taxon>
        <taxon>Mycobacteriales</taxon>
        <taxon>Corynebacteriaceae</taxon>
        <taxon>Corynebacterium</taxon>
    </lineage>
</organism>
<comment type="similarity">
    <text evidence="1">Belongs to the ROK (NagC/XylR) family.</text>
</comment>
<dbReference type="HOGENOM" id="CLU_036604_0_4_11"/>
<dbReference type="EC" id="2.7.1.2" evidence="2"/>
<dbReference type="AlphaFoldDB" id="A0A0F6QWX1"/>
<accession>A0A0F6QWX1</accession>
<dbReference type="InterPro" id="IPR043129">
    <property type="entry name" value="ATPase_NBD"/>
</dbReference>